<dbReference type="Proteomes" id="UP000000600">
    <property type="component" value="Unassembled WGS sequence"/>
</dbReference>
<feature type="domain" description="CRAL-TRIO" evidence="1">
    <location>
        <begin position="108"/>
        <end position="271"/>
    </location>
</feature>
<gene>
    <name evidence="2" type="ORF">GSPATT00019983001</name>
</gene>
<name>A0DTC3_PARTE</name>
<dbReference type="EMBL" id="CT868563">
    <property type="protein sequence ID" value="CAK86290.1"/>
    <property type="molecule type" value="Genomic_DNA"/>
</dbReference>
<dbReference type="InParanoid" id="A0DTC3"/>
<dbReference type="GeneID" id="5039472"/>
<evidence type="ECO:0000259" key="1">
    <source>
        <dbReference type="PROSITE" id="PS50191"/>
    </source>
</evidence>
<dbReference type="CDD" id="cd00170">
    <property type="entry name" value="SEC14"/>
    <property type="match status" value="1"/>
</dbReference>
<organism evidence="2 3">
    <name type="scientific">Paramecium tetraurelia</name>
    <dbReference type="NCBI Taxonomy" id="5888"/>
    <lineage>
        <taxon>Eukaryota</taxon>
        <taxon>Sar</taxon>
        <taxon>Alveolata</taxon>
        <taxon>Ciliophora</taxon>
        <taxon>Intramacronucleata</taxon>
        <taxon>Oligohymenophorea</taxon>
        <taxon>Peniculida</taxon>
        <taxon>Parameciidae</taxon>
        <taxon>Paramecium</taxon>
    </lineage>
</organism>
<dbReference type="PANTHER" id="PTHR46818">
    <property type="entry name" value="DOMAIN-CONTAINING PROTEIN, PUTATIVE-RELATED"/>
    <property type="match status" value="1"/>
</dbReference>
<dbReference type="eggNOG" id="KOG1471">
    <property type="taxonomic scope" value="Eukaryota"/>
</dbReference>
<dbReference type="SUPFAM" id="SSF52087">
    <property type="entry name" value="CRAL/TRIO domain"/>
    <property type="match status" value="1"/>
</dbReference>
<dbReference type="SMART" id="SM00516">
    <property type="entry name" value="SEC14"/>
    <property type="match status" value="1"/>
</dbReference>
<dbReference type="PANTHER" id="PTHR46818:SF1">
    <property type="entry name" value="CHROMOSOME UNDETERMINED SCAFFOLD_125, WHOLE GENOME SHOTGUN SEQUENCE"/>
    <property type="match status" value="1"/>
</dbReference>
<accession>A0DTC3</accession>
<dbReference type="HOGENOM" id="CLU_058726_0_0_1"/>
<dbReference type="KEGG" id="ptm:GSPATT00019983001"/>
<dbReference type="OMA" id="VENWICI"/>
<dbReference type="PROSITE" id="PS50191">
    <property type="entry name" value="CRAL_TRIO"/>
    <property type="match status" value="1"/>
</dbReference>
<protein>
    <recommendedName>
        <fullName evidence="1">CRAL-TRIO domain-containing protein</fullName>
    </recommendedName>
</protein>
<dbReference type="Pfam" id="PF00650">
    <property type="entry name" value="CRAL_TRIO"/>
    <property type="match status" value="1"/>
</dbReference>
<dbReference type="InterPro" id="IPR036865">
    <property type="entry name" value="CRAL-TRIO_dom_sf"/>
</dbReference>
<sequence length="281" mass="32840">MDQSEYSYLQCPAEAMAIQHEQLYIRKTEKDKQYRKIFGGDVQFDLFEMQHIKQLEEEIKKKGIQLPDGWTQTDTLKILYNGKFKIKDCIERLSLHLGWRANSNMHTLNKQMQEFLDAGFLYTFGRDYQFRPVIYLEAYRVDQKKYPKDFMIQVLSFFLGFVKKYMMMPGKVENWICIIDTKDIGVFGLPSGLGDIIKTMALNFVGCLHRMYVLNPSTGVDLSWKAGAAFMDDESKSKNVFLTKKTLEKLKEAIPQDQLEKKYLGTAENLTQFWPPKIAKK</sequence>
<proteinExistence type="predicted"/>
<reference evidence="2 3" key="1">
    <citation type="journal article" date="2006" name="Nature">
        <title>Global trends of whole-genome duplications revealed by the ciliate Paramecium tetraurelia.</title>
        <authorList>
            <consortium name="Genoscope"/>
            <person name="Aury J.-M."/>
            <person name="Jaillon O."/>
            <person name="Duret L."/>
            <person name="Noel B."/>
            <person name="Jubin C."/>
            <person name="Porcel B.M."/>
            <person name="Segurens B."/>
            <person name="Daubin V."/>
            <person name="Anthouard V."/>
            <person name="Aiach N."/>
            <person name="Arnaiz O."/>
            <person name="Billaut A."/>
            <person name="Beisson J."/>
            <person name="Blanc I."/>
            <person name="Bouhouche K."/>
            <person name="Camara F."/>
            <person name="Duharcourt S."/>
            <person name="Guigo R."/>
            <person name="Gogendeau D."/>
            <person name="Katinka M."/>
            <person name="Keller A.-M."/>
            <person name="Kissmehl R."/>
            <person name="Klotz C."/>
            <person name="Koll F."/>
            <person name="Le Moue A."/>
            <person name="Lepere C."/>
            <person name="Malinsky S."/>
            <person name="Nowacki M."/>
            <person name="Nowak J.K."/>
            <person name="Plattner H."/>
            <person name="Poulain J."/>
            <person name="Ruiz F."/>
            <person name="Serrano V."/>
            <person name="Zagulski M."/>
            <person name="Dessen P."/>
            <person name="Betermier M."/>
            <person name="Weissenbach J."/>
            <person name="Scarpelli C."/>
            <person name="Schachter V."/>
            <person name="Sperling L."/>
            <person name="Meyer E."/>
            <person name="Cohen J."/>
            <person name="Wincker P."/>
        </authorList>
    </citation>
    <scope>NUCLEOTIDE SEQUENCE [LARGE SCALE GENOMIC DNA]</scope>
    <source>
        <strain evidence="2 3">Stock d4-2</strain>
    </source>
</reference>
<dbReference type="AlphaFoldDB" id="A0DTC3"/>
<dbReference type="Gene3D" id="3.40.525.10">
    <property type="entry name" value="CRAL-TRIO lipid binding domain"/>
    <property type="match status" value="1"/>
</dbReference>
<evidence type="ECO:0000313" key="3">
    <source>
        <dbReference type="Proteomes" id="UP000000600"/>
    </source>
</evidence>
<dbReference type="InterPro" id="IPR001251">
    <property type="entry name" value="CRAL-TRIO_dom"/>
</dbReference>
<keyword evidence="3" id="KW-1185">Reference proteome</keyword>
<dbReference type="RefSeq" id="XP_001453687.1">
    <property type="nucleotide sequence ID" value="XM_001453650.1"/>
</dbReference>
<dbReference type="OrthoDB" id="75724at2759"/>
<evidence type="ECO:0000313" key="2">
    <source>
        <dbReference type="EMBL" id="CAK86290.1"/>
    </source>
</evidence>